<name>A0A1T5ML91_9FIRM</name>
<sequence>MANLNEKILELKSKMNDKKRIKHKLDNMLNQRMELNRRKDELNKAFKKEELDVEKLEGMSFANIFHSIIGDKSEKLEKEKQEALAAKLKYDSICSEIQALDNDIERRNRRLYELKDVEEDYEKLIKEKQYRLEAFNSEIKETLSRFQSEEVRALSKEKEVKEAIEAGETLLYSLQRVKEHLQSAGAWGTWDILGGGFISTMAKHSKIDDARNEISIAQRYLRNFHRELQDVGNTIDIDIEIGSFLTFADYFFDGLFADLTVQSKINDSKSKVEKTTNDVSYMLDKLRRELKESEIERENIRKKVQELIENSSIE</sequence>
<dbReference type="RefSeq" id="WP_079495560.1">
    <property type="nucleotide sequence ID" value="NZ_FUZT01000018.1"/>
</dbReference>
<evidence type="ECO:0000256" key="1">
    <source>
        <dbReference type="SAM" id="Coils"/>
    </source>
</evidence>
<feature type="coiled-coil region" evidence="1">
    <location>
        <begin position="1"/>
        <end position="59"/>
    </location>
</feature>
<dbReference type="Proteomes" id="UP000190285">
    <property type="component" value="Unassembled WGS sequence"/>
</dbReference>
<evidence type="ECO:0000313" key="2">
    <source>
        <dbReference type="EMBL" id="SKC88995.1"/>
    </source>
</evidence>
<keyword evidence="3" id="KW-1185">Reference proteome</keyword>
<dbReference type="AlphaFoldDB" id="A0A1T5ML91"/>
<feature type="coiled-coil region" evidence="1">
    <location>
        <begin position="283"/>
        <end position="310"/>
    </location>
</feature>
<keyword evidence="1" id="KW-0175">Coiled coil</keyword>
<dbReference type="EMBL" id="FUZT01000018">
    <property type="protein sequence ID" value="SKC88995.1"/>
    <property type="molecule type" value="Genomic_DNA"/>
</dbReference>
<accession>A0A1T5ML91</accession>
<dbReference type="STRING" id="36842.SAMN02194393_04964"/>
<evidence type="ECO:0000313" key="3">
    <source>
        <dbReference type="Proteomes" id="UP000190285"/>
    </source>
</evidence>
<protein>
    <submittedName>
        <fullName evidence="2">Uncharacterized protein</fullName>
    </submittedName>
</protein>
<organism evidence="2 3">
    <name type="scientific">Maledivibacter halophilus</name>
    <dbReference type="NCBI Taxonomy" id="36842"/>
    <lineage>
        <taxon>Bacteria</taxon>
        <taxon>Bacillati</taxon>
        <taxon>Bacillota</taxon>
        <taxon>Clostridia</taxon>
        <taxon>Peptostreptococcales</taxon>
        <taxon>Caminicellaceae</taxon>
        <taxon>Maledivibacter</taxon>
    </lineage>
</organism>
<dbReference type="OrthoDB" id="3540923at2"/>
<gene>
    <name evidence="2" type="ORF">SAMN02194393_04964</name>
</gene>
<reference evidence="2 3" key="1">
    <citation type="submission" date="2017-02" db="EMBL/GenBank/DDBJ databases">
        <authorList>
            <person name="Peterson S.W."/>
        </authorList>
    </citation>
    <scope>NUCLEOTIDE SEQUENCE [LARGE SCALE GENOMIC DNA]</scope>
    <source>
        <strain evidence="2 3">M1</strain>
    </source>
</reference>
<proteinExistence type="predicted"/>